<evidence type="ECO:0000313" key="3">
    <source>
        <dbReference type="Proteomes" id="UP001221898"/>
    </source>
</evidence>
<dbReference type="EMBL" id="JAINUG010000025">
    <property type="protein sequence ID" value="KAJ8410746.1"/>
    <property type="molecule type" value="Genomic_DNA"/>
</dbReference>
<keyword evidence="3" id="KW-1185">Reference proteome</keyword>
<organism evidence="2 3">
    <name type="scientific">Aldrovandia affinis</name>
    <dbReference type="NCBI Taxonomy" id="143900"/>
    <lineage>
        <taxon>Eukaryota</taxon>
        <taxon>Metazoa</taxon>
        <taxon>Chordata</taxon>
        <taxon>Craniata</taxon>
        <taxon>Vertebrata</taxon>
        <taxon>Euteleostomi</taxon>
        <taxon>Actinopterygii</taxon>
        <taxon>Neopterygii</taxon>
        <taxon>Teleostei</taxon>
        <taxon>Notacanthiformes</taxon>
        <taxon>Halosauridae</taxon>
        <taxon>Aldrovandia</taxon>
    </lineage>
</organism>
<name>A0AAD7SXX3_9TELE</name>
<sequence>MKRAQKKTKGSEMMADRARHSSGQRVSEGHRRDESSATSGANRTQSSVSYEKENCRSITPAESERDVRPNGGLREAEGWIGCGGSAFRFSGRTRFSSHRLLRIFRKCGKDI</sequence>
<reference evidence="2" key="1">
    <citation type="journal article" date="2023" name="Science">
        <title>Genome structures resolve the early diversification of teleost fishes.</title>
        <authorList>
            <person name="Parey E."/>
            <person name="Louis A."/>
            <person name="Montfort J."/>
            <person name="Bouchez O."/>
            <person name="Roques C."/>
            <person name="Iampietro C."/>
            <person name="Lluch J."/>
            <person name="Castinel A."/>
            <person name="Donnadieu C."/>
            <person name="Desvignes T."/>
            <person name="Floi Bucao C."/>
            <person name="Jouanno E."/>
            <person name="Wen M."/>
            <person name="Mejri S."/>
            <person name="Dirks R."/>
            <person name="Jansen H."/>
            <person name="Henkel C."/>
            <person name="Chen W.J."/>
            <person name="Zahm M."/>
            <person name="Cabau C."/>
            <person name="Klopp C."/>
            <person name="Thompson A.W."/>
            <person name="Robinson-Rechavi M."/>
            <person name="Braasch I."/>
            <person name="Lecointre G."/>
            <person name="Bobe J."/>
            <person name="Postlethwait J.H."/>
            <person name="Berthelot C."/>
            <person name="Roest Crollius H."/>
            <person name="Guiguen Y."/>
        </authorList>
    </citation>
    <scope>NUCLEOTIDE SEQUENCE</scope>
    <source>
        <strain evidence="2">NC1722</strain>
    </source>
</reference>
<dbReference type="Proteomes" id="UP001221898">
    <property type="component" value="Unassembled WGS sequence"/>
</dbReference>
<feature type="compositionally biased region" description="Polar residues" evidence="1">
    <location>
        <begin position="36"/>
        <end position="49"/>
    </location>
</feature>
<dbReference type="AlphaFoldDB" id="A0AAD7SXX3"/>
<protein>
    <submittedName>
        <fullName evidence="2">Uncharacterized protein</fullName>
    </submittedName>
</protein>
<proteinExistence type="predicted"/>
<evidence type="ECO:0000256" key="1">
    <source>
        <dbReference type="SAM" id="MobiDB-lite"/>
    </source>
</evidence>
<comment type="caution">
    <text evidence="2">The sequence shown here is derived from an EMBL/GenBank/DDBJ whole genome shotgun (WGS) entry which is preliminary data.</text>
</comment>
<gene>
    <name evidence="2" type="ORF">AAFF_G00187030</name>
</gene>
<accession>A0AAD7SXX3</accession>
<feature type="region of interest" description="Disordered" evidence="1">
    <location>
        <begin position="1"/>
        <end position="76"/>
    </location>
</feature>
<evidence type="ECO:0000313" key="2">
    <source>
        <dbReference type="EMBL" id="KAJ8410746.1"/>
    </source>
</evidence>